<dbReference type="EMBL" id="CAJNBJ010000001">
    <property type="protein sequence ID" value="CAE6702096.1"/>
    <property type="molecule type" value="Genomic_DNA"/>
</dbReference>
<proteinExistence type="predicted"/>
<evidence type="ECO:0000313" key="1">
    <source>
        <dbReference type="EMBL" id="CAE6702096.1"/>
    </source>
</evidence>
<keyword evidence="2" id="KW-1185">Reference proteome</keyword>
<accession>A0ABM8QKE5</accession>
<comment type="caution">
    <text evidence="1">The sequence shown here is derived from an EMBL/GenBank/DDBJ whole genome shotgun (WGS) entry which is preliminary data.</text>
</comment>
<dbReference type="Proteomes" id="UP000675880">
    <property type="component" value="Unassembled WGS sequence"/>
</dbReference>
<reference evidence="1 2" key="1">
    <citation type="submission" date="2021-02" db="EMBL/GenBank/DDBJ databases">
        <authorList>
            <person name="Han P."/>
        </authorList>
    </citation>
    <scope>NUCLEOTIDE SEQUENCE [LARGE SCALE GENOMIC DNA]</scope>
    <source>
        <strain evidence="1">Candidatus Nitrospira sp. ZN2</strain>
    </source>
</reference>
<name>A0ABM8QKE5_9BACT</name>
<evidence type="ECO:0000313" key="2">
    <source>
        <dbReference type="Proteomes" id="UP000675880"/>
    </source>
</evidence>
<protein>
    <recommendedName>
        <fullName evidence="3">Secreted protein</fullName>
    </recommendedName>
</protein>
<evidence type="ECO:0008006" key="3">
    <source>
        <dbReference type="Google" id="ProtNLM"/>
    </source>
</evidence>
<organism evidence="1 2">
    <name type="scientific">Nitrospira defluvii</name>
    <dbReference type="NCBI Taxonomy" id="330214"/>
    <lineage>
        <taxon>Bacteria</taxon>
        <taxon>Pseudomonadati</taxon>
        <taxon>Nitrospirota</taxon>
        <taxon>Nitrospiria</taxon>
        <taxon>Nitrospirales</taxon>
        <taxon>Nitrospiraceae</taxon>
        <taxon>Nitrospira</taxon>
    </lineage>
</organism>
<gene>
    <name evidence="1" type="ORF">NSPZN2_10786</name>
</gene>
<sequence length="93" mass="10489">MCHARTPLADLFRILLEESLLLPGLCQLPLQLLNPLLQALVVEAEKIQTIQQLLTLDIRPLQRALQPGQLKLCLLSVFDHGTHAYASVDRLRE</sequence>